<keyword evidence="3" id="KW-1185">Reference proteome</keyword>
<name>A0ABS2BYQ5_9PSED</name>
<dbReference type="SUPFAM" id="SSF47413">
    <property type="entry name" value="lambda repressor-like DNA-binding domains"/>
    <property type="match status" value="1"/>
</dbReference>
<evidence type="ECO:0000259" key="1">
    <source>
        <dbReference type="PROSITE" id="PS50943"/>
    </source>
</evidence>
<comment type="caution">
    <text evidence="2">The sequence shown here is derived from an EMBL/GenBank/DDBJ whole genome shotgun (WGS) entry which is preliminary data.</text>
</comment>
<accession>A0ABS2BYQ5</accession>
<reference evidence="2 3" key="1">
    <citation type="submission" date="2020-08" db="EMBL/GenBank/DDBJ databases">
        <title>Description of novel Pseudomonas species.</title>
        <authorList>
            <person name="Duman M."/>
            <person name="Mulet M."/>
            <person name="Altun S."/>
            <person name="Saticioglu I.B."/>
            <person name="Lalucat J."/>
            <person name="Garcia-Valdes E."/>
        </authorList>
    </citation>
    <scope>NUCLEOTIDE SEQUENCE [LARGE SCALE GENOMIC DNA]</scope>
    <source>
        <strain evidence="2 3">P66</strain>
    </source>
</reference>
<dbReference type="Gene3D" id="1.10.260.40">
    <property type="entry name" value="lambda repressor-like DNA-binding domains"/>
    <property type="match status" value="1"/>
</dbReference>
<proteinExistence type="predicted"/>
<protein>
    <submittedName>
        <fullName evidence="2">Helix-turn-helix transcriptional regulator</fullName>
    </submittedName>
</protein>
<gene>
    <name evidence="2" type="ORF">H8F21_14310</name>
</gene>
<dbReference type="CDD" id="cd00093">
    <property type="entry name" value="HTH_XRE"/>
    <property type="match status" value="1"/>
</dbReference>
<dbReference type="EMBL" id="JACOPV010000008">
    <property type="protein sequence ID" value="MBM5458737.1"/>
    <property type="molecule type" value="Genomic_DNA"/>
</dbReference>
<feature type="domain" description="HTH cro/C1-type" evidence="1">
    <location>
        <begin position="13"/>
        <end position="66"/>
    </location>
</feature>
<dbReference type="Pfam" id="PF01381">
    <property type="entry name" value="HTH_3"/>
    <property type="match status" value="1"/>
</dbReference>
<evidence type="ECO:0000313" key="2">
    <source>
        <dbReference type="EMBL" id="MBM5458737.1"/>
    </source>
</evidence>
<dbReference type="Proteomes" id="UP000745663">
    <property type="component" value="Unassembled WGS sequence"/>
</dbReference>
<sequence>MSAPRFERLADRLVKSRTDAGFSQQELCKASGVSQQTISALESGKIGSSKGLLALAKACNVDVEWLMEGDRLTGHPGRSGQTSIGHSIIADAQARIKGIVQADILVKVAHEQLKAALGVLTQSQHPASQQLIEAIAIVEKTSAELSADSRSV</sequence>
<dbReference type="RefSeq" id="WP_203584674.1">
    <property type="nucleotide sequence ID" value="NZ_JACOPV010000008.1"/>
</dbReference>
<dbReference type="SMART" id="SM00530">
    <property type="entry name" value="HTH_XRE"/>
    <property type="match status" value="1"/>
</dbReference>
<organism evidence="2 3">
    <name type="scientific">Pseudomonas arcuscaelestis</name>
    <dbReference type="NCBI Taxonomy" id="2710591"/>
    <lineage>
        <taxon>Bacteria</taxon>
        <taxon>Pseudomonadati</taxon>
        <taxon>Pseudomonadota</taxon>
        <taxon>Gammaproteobacteria</taxon>
        <taxon>Pseudomonadales</taxon>
        <taxon>Pseudomonadaceae</taxon>
        <taxon>Pseudomonas</taxon>
    </lineage>
</organism>
<dbReference type="InterPro" id="IPR010982">
    <property type="entry name" value="Lambda_DNA-bd_dom_sf"/>
</dbReference>
<dbReference type="PROSITE" id="PS50943">
    <property type="entry name" value="HTH_CROC1"/>
    <property type="match status" value="1"/>
</dbReference>
<evidence type="ECO:0000313" key="3">
    <source>
        <dbReference type="Proteomes" id="UP000745663"/>
    </source>
</evidence>
<dbReference type="InterPro" id="IPR001387">
    <property type="entry name" value="Cro/C1-type_HTH"/>
</dbReference>